<dbReference type="AlphaFoldDB" id="A0A7C3YVF5"/>
<dbReference type="EMBL" id="DTMQ01000048">
    <property type="protein sequence ID" value="HGE99955.1"/>
    <property type="molecule type" value="Genomic_DNA"/>
</dbReference>
<gene>
    <name evidence="4" type="primary">atpD</name>
    <name evidence="6" type="ORF">ENX07_07820</name>
</gene>
<dbReference type="GO" id="GO:0046933">
    <property type="term" value="F:proton-transporting ATP synthase activity, rotational mechanism"/>
    <property type="evidence" value="ECO:0007669"/>
    <property type="project" value="UniProtKB-UniRule"/>
</dbReference>
<proteinExistence type="inferred from homology"/>
<protein>
    <recommendedName>
        <fullName evidence="4">V-type ATP synthase subunit D</fullName>
    </recommendedName>
    <alternativeName>
        <fullName evidence="4">V-ATPase subunit D</fullName>
    </alternativeName>
</protein>
<comment type="similarity">
    <text evidence="1 4">Belongs to the V-ATPase D subunit family.</text>
</comment>
<organism evidence="6">
    <name type="scientific">candidate division WOR-3 bacterium</name>
    <dbReference type="NCBI Taxonomy" id="2052148"/>
    <lineage>
        <taxon>Bacteria</taxon>
        <taxon>Bacteria division WOR-3</taxon>
    </lineage>
</organism>
<dbReference type="PANTHER" id="PTHR11671">
    <property type="entry name" value="V-TYPE ATP SYNTHASE SUBUNIT D"/>
    <property type="match status" value="1"/>
</dbReference>
<feature type="coiled-coil region" evidence="5">
    <location>
        <begin position="37"/>
        <end position="64"/>
    </location>
</feature>
<dbReference type="Pfam" id="PF01813">
    <property type="entry name" value="ATP-synt_D"/>
    <property type="match status" value="1"/>
</dbReference>
<evidence type="ECO:0000256" key="4">
    <source>
        <dbReference type="HAMAP-Rule" id="MF_00271"/>
    </source>
</evidence>
<keyword evidence="5" id="KW-0175">Coiled coil</keyword>
<dbReference type="InterPro" id="IPR002699">
    <property type="entry name" value="V_ATPase_D"/>
</dbReference>
<dbReference type="GO" id="GO:0046961">
    <property type="term" value="F:proton-transporting ATPase activity, rotational mechanism"/>
    <property type="evidence" value="ECO:0007669"/>
    <property type="project" value="InterPro"/>
</dbReference>
<dbReference type="GO" id="GO:0042777">
    <property type="term" value="P:proton motive force-driven plasma membrane ATP synthesis"/>
    <property type="evidence" value="ECO:0007669"/>
    <property type="project" value="UniProtKB-UniRule"/>
</dbReference>
<dbReference type="GO" id="GO:0005524">
    <property type="term" value="F:ATP binding"/>
    <property type="evidence" value="ECO:0007669"/>
    <property type="project" value="UniProtKB-UniRule"/>
</dbReference>
<reference evidence="6" key="1">
    <citation type="journal article" date="2020" name="mSystems">
        <title>Genome- and Community-Level Interaction Insights into Carbon Utilization and Element Cycling Functions of Hydrothermarchaeota in Hydrothermal Sediment.</title>
        <authorList>
            <person name="Zhou Z."/>
            <person name="Liu Y."/>
            <person name="Xu W."/>
            <person name="Pan J."/>
            <person name="Luo Z.H."/>
            <person name="Li M."/>
        </authorList>
    </citation>
    <scope>NUCLEOTIDE SEQUENCE [LARGE SCALE GENOMIC DNA]</scope>
    <source>
        <strain evidence="6">SpSt-906</strain>
    </source>
</reference>
<evidence type="ECO:0000256" key="3">
    <source>
        <dbReference type="ARBA" id="ARBA00023065"/>
    </source>
</evidence>
<evidence type="ECO:0000256" key="5">
    <source>
        <dbReference type="SAM" id="Coils"/>
    </source>
</evidence>
<accession>A0A7C3YVF5</accession>
<evidence type="ECO:0000256" key="2">
    <source>
        <dbReference type="ARBA" id="ARBA00022448"/>
    </source>
</evidence>
<dbReference type="HAMAP" id="MF_00271">
    <property type="entry name" value="ATP_synth_D_arch"/>
    <property type="match status" value="1"/>
</dbReference>
<keyword evidence="4" id="KW-0375">Hydrogen ion transport</keyword>
<keyword evidence="4" id="KW-0066">ATP synthesis</keyword>
<sequence length="201" mass="23818">MLFPLQATRMELLRRKRRLSLAQRGHKLLKDKEEELMRHLLSLAKRVREKRKELEKKLSEAKAHFYIASLYENPLFSETAFLIPSFRVDLKTSSRRVLNLFLPEMEAEVKEIGRNYGLFQTSGELEEGIERFKKLLPVLLSLAAEEKALKLLLRELTKTRRRVNALEYILIPSLTNSIKFITFKLAEREREDLVRLKRIKR</sequence>
<name>A0A7C3YVF5_UNCW3</name>
<comment type="caution">
    <text evidence="6">The sequence shown here is derived from an EMBL/GenBank/DDBJ whole genome shotgun (WGS) entry which is preliminary data.</text>
</comment>
<keyword evidence="3 4" id="KW-0406">Ion transport</keyword>
<keyword evidence="2 4" id="KW-0813">Transport</keyword>
<dbReference type="NCBIfam" id="TIGR00309">
    <property type="entry name" value="V_ATPase_subD"/>
    <property type="match status" value="1"/>
</dbReference>
<comment type="function">
    <text evidence="4">Produces ATP from ADP in the presence of a proton gradient across the membrane.</text>
</comment>
<evidence type="ECO:0000313" key="6">
    <source>
        <dbReference type="EMBL" id="HGE99955.1"/>
    </source>
</evidence>
<evidence type="ECO:0000256" key="1">
    <source>
        <dbReference type="ARBA" id="ARBA00005850"/>
    </source>
</evidence>
<dbReference type="Gene3D" id="1.10.287.3240">
    <property type="match status" value="1"/>
</dbReference>